<evidence type="ECO:0000313" key="3">
    <source>
        <dbReference type="Proteomes" id="UP000000845"/>
    </source>
</evidence>
<evidence type="ECO:0000256" key="1">
    <source>
        <dbReference type="SAM" id="SignalP"/>
    </source>
</evidence>
<name>D1APW1_SEBTE</name>
<reference evidence="3" key="1">
    <citation type="submission" date="2009-09" db="EMBL/GenBank/DDBJ databases">
        <title>The complete chromosome of Sebaldella termitidis ATCC 33386.</title>
        <authorList>
            <consortium name="US DOE Joint Genome Institute (JGI-PGF)"/>
            <person name="Lucas S."/>
            <person name="Copeland A."/>
            <person name="Lapidus A."/>
            <person name="Glavina del Rio T."/>
            <person name="Dalin E."/>
            <person name="Tice H."/>
            <person name="Bruce D."/>
            <person name="Goodwin L."/>
            <person name="Pitluck S."/>
            <person name="Kyrpides N."/>
            <person name="Mavromatis K."/>
            <person name="Ivanova N."/>
            <person name="Mikhailova N."/>
            <person name="Sims D."/>
            <person name="Meincke L."/>
            <person name="Brettin T."/>
            <person name="Detter J.C."/>
            <person name="Han C."/>
            <person name="Larimer F."/>
            <person name="Land M."/>
            <person name="Hauser L."/>
            <person name="Markowitz V."/>
            <person name="Cheng J.F."/>
            <person name="Hugenholtz P."/>
            <person name="Woyke T."/>
            <person name="Wu D."/>
            <person name="Eisen J.A."/>
        </authorList>
    </citation>
    <scope>NUCLEOTIDE SEQUENCE [LARGE SCALE GENOMIC DNA]</scope>
    <source>
        <strain evidence="3">ATCC 33386 / NCTC 11300</strain>
    </source>
</reference>
<organism evidence="2 3">
    <name type="scientific">Sebaldella termitidis (strain ATCC 33386 / NCTC 11300)</name>
    <dbReference type="NCBI Taxonomy" id="526218"/>
    <lineage>
        <taxon>Bacteria</taxon>
        <taxon>Fusobacteriati</taxon>
        <taxon>Fusobacteriota</taxon>
        <taxon>Fusobacteriia</taxon>
        <taxon>Fusobacteriales</taxon>
        <taxon>Leptotrichiaceae</taxon>
        <taxon>Sebaldella</taxon>
    </lineage>
</organism>
<keyword evidence="1" id="KW-0732">Signal</keyword>
<dbReference type="RefSeq" id="WP_012860135.1">
    <property type="nucleotide sequence ID" value="NC_013517.1"/>
</dbReference>
<evidence type="ECO:0000313" key="2">
    <source>
        <dbReference type="EMBL" id="ACZ07539.1"/>
    </source>
</evidence>
<dbReference type="Proteomes" id="UP000000845">
    <property type="component" value="Chromosome"/>
</dbReference>
<protein>
    <recommendedName>
        <fullName evidence="4">Lipoprotein</fullName>
    </recommendedName>
</protein>
<dbReference type="AlphaFoldDB" id="D1APW1"/>
<accession>D1APW1</accession>
<proteinExistence type="predicted"/>
<feature type="signal peptide" evidence="1">
    <location>
        <begin position="1"/>
        <end position="20"/>
    </location>
</feature>
<dbReference type="KEGG" id="str:Sterm_0667"/>
<evidence type="ECO:0008006" key="4">
    <source>
        <dbReference type="Google" id="ProtNLM"/>
    </source>
</evidence>
<reference evidence="2 3" key="2">
    <citation type="journal article" date="2010" name="Stand. Genomic Sci.">
        <title>Complete genome sequence of Sebaldella termitidis type strain (NCTC 11300).</title>
        <authorList>
            <person name="Harmon-Smith M."/>
            <person name="Celia L."/>
            <person name="Chertkov O."/>
            <person name="Lapidus A."/>
            <person name="Copeland A."/>
            <person name="Glavina Del Rio T."/>
            <person name="Nolan M."/>
            <person name="Lucas S."/>
            <person name="Tice H."/>
            <person name="Cheng J.F."/>
            <person name="Han C."/>
            <person name="Detter J.C."/>
            <person name="Bruce D."/>
            <person name="Goodwin L."/>
            <person name="Pitluck S."/>
            <person name="Pati A."/>
            <person name="Liolios K."/>
            <person name="Ivanova N."/>
            <person name="Mavromatis K."/>
            <person name="Mikhailova N."/>
            <person name="Chen A."/>
            <person name="Palaniappan K."/>
            <person name="Land M."/>
            <person name="Hauser L."/>
            <person name="Chang Y.J."/>
            <person name="Jeffries C.D."/>
            <person name="Brettin T."/>
            <person name="Goker M."/>
            <person name="Beck B."/>
            <person name="Bristow J."/>
            <person name="Eisen J.A."/>
            <person name="Markowitz V."/>
            <person name="Hugenholtz P."/>
            <person name="Kyrpides N.C."/>
            <person name="Klenk H.P."/>
            <person name="Chen F."/>
        </authorList>
    </citation>
    <scope>NUCLEOTIDE SEQUENCE [LARGE SCALE GENOMIC DNA]</scope>
    <source>
        <strain evidence="3">ATCC 33386 / NCTC 11300</strain>
    </source>
</reference>
<dbReference type="EMBL" id="CP001739">
    <property type="protein sequence ID" value="ACZ07539.1"/>
    <property type="molecule type" value="Genomic_DNA"/>
</dbReference>
<dbReference type="HOGENOM" id="CLU_1524108_0_0_0"/>
<gene>
    <name evidence="2" type="ordered locus">Sterm_0667</name>
</gene>
<keyword evidence="3" id="KW-1185">Reference proteome</keyword>
<sequence>MRKLLSALFLVLGVVSFSNCSLFTGINKDPMAAAVVNAISESKLDNKVYCDNSGYFMVYYWNGQNGIQVGLAYQVPSIQNGAPTEAFIKDVKNIQKKLPKEFKEMQIHYRMYIYTSSKTYFYGSIFMDKNKEYHYSNENNRNTYLEGKPFASTVSTFGAGIFSEYKYQGWQYTENIIY</sequence>
<feature type="chain" id="PRO_5003020944" description="Lipoprotein" evidence="1">
    <location>
        <begin position="21"/>
        <end position="178"/>
    </location>
</feature>